<evidence type="ECO:0000259" key="5">
    <source>
        <dbReference type="Pfam" id="PF01425"/>
    </source>
</evidence>
<dbReference type="FunFam" id="3.90.1300.10:FF:000003">
    <property type="entry name" value="Amidase signature enzyme"/>
    <property type="match status" value="1"/>
</dbReference>
<dbReference type="EMBL" id="CATQJA010002710">
    <property type="protein sequence ID" value="CAJ0587824.1"/>
    <property type="molecule type" value="Genomic_DNA"/>
</dbReference>
<dbReference type="Gene3D" id="3.90.1300.10">
    <property type="entry name" value="Amidase signature (AS) domain"/>
    <property type="match status" value="1"/>
</dbReference>
<comment type="caution">
    <text evidence="6">The sequence shown here is derived from an EMBL/GenBank/DDBJ whole genome shotgun (WGS) entry which is preliminary data.</text>
</comment>
<keyword evidence="7" id="KW-1185">Reference proteome</keyword>
<feature type="binding site" evidence="4">
    <location>
        <position position="199"/>
    </location>
    <ligand>
        <name>substrate</name>
    </ligand>
</feature>
<comment type="similarity">
    <text evidence="1">Belongs to the amidase family.</text>
</comment>
<feature type="active site" description="Charge relay system" evidence="3">
    <location>
        <position position="124"/>
    </location>
</feature>
<gene>
    <name evidence="6" type="ORF">MSPICULIGERA_LOCUS25778</name>
</gene>
<dbReference type="Proteomes" id="UP001177023">
    <property type="component" value="Unassembled WGS sequence"/>
</dbReference>
<dbReference type="InterPro" id="IPR020556">
    <property type="entry name" value="Amidase_CS"/>
</dbReference>
<evidence type="ECO:0000313" key="6">
    <source>
        <dbReference type="EMBL" id="CAJ0587824.1"/>
    </source>
</evidence>
<evidence type="ECO:0000256" key="2">
    <source>
        <dbReference type="ARBA" id="ARBA00022801"/>
    </source>
</evidence>
<dbReference type="InterPro" id="IPR052096">
    <property type="entry name" value="Endocannabinoid_amidase"/>
</dbReference>
<dbReference type="GO" id="GO:0017064">
    <property type="term" value="F:fatty acid amide hydrolase activity"/>
    <property type="evidence" value="ECO:0007669"/>
    <property type="project" value="TreeGrafter"/>
</dbReference>
<dbReference type="PANTHER" id="PTHR45847:SF6">
    <property type="entry name" value="FATTY ACID AMIDE HYDROLASE"/>
    <property type="match status" value="1"/>
</dbReference>
<dbReference type="PIRSF" id="PIRSF001221">
    <property type="entry name" value="Amidase_fungi"/>
    <property type="match status" value="1"/>
</dbReference>
<dbReference type="Pfam" id="PF01425">
    <property type="entry name" value="Amidase"/>
    <property type="match status" value="1"/>
</dbReference>
<feature type="binding site" evidence="4">
    <location>
        <position position="173"/>
    </location>
    <ligand>
        <name>substrate</name>
    </ligand>
</feature>
<dbReference type="AlphaFoldDB" id="A0AA36DIL8"/>
<dbReference type="PROSITE" id="PS00571">
    <property type="entry name" value="AMIDASES"/>
    <property type="match status" value="1"/>
</dbReference>
<feature type="domain" description="Amidase" evidence="5">
    <location>
        <begin position="70"/>
        <end position="546"/>
    </location>
</feature>
<dbReference type="PANTHER" id="PTHR45847">
    <property type="entry name" value="FATTY ACID AMIDE HYDROLASE"/>
    <property type="match status" value="1"/>
</dbReference>
<dbReference type="SUPFAM" id="SSF75304">
    <property type="entry name" value="Amidase signature (AS) enzymes"/>
    <property type="match status" value="1"/>
</dbReference>
<evidence type="ECO:0000313" key="7">
    <source>
        <dbReference type="Proteomes" id="UP001177023"/>
    </source>
</evidence>
<sequence>MGNVMPWGLKAERKRAIERAQQKREEGFRQWRELIAEASPEKQAEWRRIAALSFEELTSTLQKEEITAVEALSAYIQKAIEVQDALNPITEIIREAFEYAEEMDTKWRGSNEKPPFYGVPYSVKSNFHMVGYDCHIGLGKLLEQPKQRENTMVAHLRHLGAVPFCLTNVPQGLLSFACSNSVYGTTGNPHDPAKSPGGSSGGEGCLVAARGTPFGTGSDVAGSLRIPAAYTGCVALKCGQERMTVLHSHGGVPGRGRLGLGFGYFTNSVKDQITLLEHTLGHDNFIKLSPKTPKVPLDKTIINSTTPLRIGYFEWDGFCPVAPAMRRAVVETVEKLRGHGHEMIRFTVPQPELMARLVFKNLLPDAGHYTRRLYEADVVDPYMTEFVRLLSLPSFVRTLLKYAFMFNSPQASLVCASEVEGLNDLRQAQAETDDYNQLFTEYWQELGIDALVCPAFPSPAVKHHWPSKLGFFATITTLFNMVDYPAGVVPVGRATKADDEEIQDETRFPVGWNTALRYLRDSSKNSAGLPIAVQVVALPYKEEMCLRVMQDIERLVNYS</sequence>
<reference evidence="6" key="1">
    <citation type="submission" date="2023-06" db="EMBL/GenBank/DDBJ databases">
        <authorList>
            <person name="Delattre M."/>
        </authorList>
    </citation>
    <scope>NUCLEOTIDE SEQUENCE</scope>
    <source>
        <strain evidence="6">AF72</strain>
    </source>
</reference>
<dbReference type="InterPro" id="IPR023631">
    <property type="entry name" value="Amidase_dom"/>
</dbReference>
<evidence type="ECO:0000256" key="3">
    <source>
        <dbReference type="PIRSR" id="PIRSR001221-1"/>
    </source>
</evidence>
<name>A0AA36DIL8_9BILA</name>
<evidence type="ECO:0000256" key="4">
    <source>
        <dbReference type="PIRSR" id="PIRSR001221-2"/>
    </source>
</evidence>
<accession>A0AA36DIL8</accession>
<feature type="non-terminal residue" evidence="6">
    <location>
        <position position="559"/>
    </location>
</feature>
<feature type="active site" description="Charge relay system" evidence="3">
    <location>
        <position position="199"/>
    </location>
</feature>
<dbReference type="GO" id="GO:0004040">
    <property type="term" value="F:amidase activity"/>
    <property type="evidence" value="ECO:0007669"/>
    <property type="project" value="TreeGrafter"/>
</dbReference>
<dbReference type="InterPro" id="IPR036928">
    <property type="entry name" value="AS_sf"/>
</dbReference>
<dbReference type="GO" id="GO:0009062">
    <property type="term" value="P:fatty acid catabolic process"/>
    <property type="evidence" value="ECO:0007669"/>
    <property type="project" value="TreeGrafter"/>
</dbReference>
<feature type="active site" description="Acyl-ester intermediate" evidence="3">
    <location>
        <position position="223"/>
    </location>
</feature>
<keyword evidence="2" id="KW-0378">Hydrolase</keyword>
<evidence type="ECO:0000256" key="1">
    <source>
        <dbReference type="ARBA" id="ARBA00009199"/>
    </source>
</evidence>
<organism evidence="6 7">
    <name type="scientific">Mesorhabditis spiculigera</name>
    <dbReference type="NCBI Taxonomy" id="96644"/>
    <lineage>
        <taxon>Eukaryota</taxon>
        <taxon>Metazoa</taxon>
        <taxon>Ecdysozoa</taxon>
        <taxon>Nematoda</taxon>
        <taxon>Chromadorea</taxon>
        <taxon>Rhabditida</taxon>
        <taxon>Rhabditina</taxon>
        <taxon>Rhabditomorpha</taxon>
        <taxon>Rhabditoidea</taxon>
        <taxon>Rhabditidae</taxon>
        <taxon>Mesorhabditinae</taxon>
        <taxon>Mesorhabditis</taxon>
    </lineage>
</organism>
<proteinExistence type="inferred from homology"/>
<protein>
    <recommendedName>
        <fullName evidence="5">Amidase domain-containing protein</fullName>
    </recommendedName>
</protein>
<feature type="binding site" evidence="4">
    <location>
        <begin position="220"/>
        <end position="223"/>
    </location>
    <ligand>
        <name>substrate</name>
    </ligand>
</feature>